<evidence type="ECO:0000256" key="1">
    <source>
        <dbReference type="SAM" id="MobiDB-lite"/>
    </source>
</evidence>
<reference evidence="3 4" key="1">
    <citation type="journal article" date="2015" name="Genome Announc.">
        <title>Thirty-Two Complete Genome Assemblies of Nine Yersinia Species, Including Y. pestis, Y. pseudotuberculosis, and Y. enterocolitica.</title>
        <authorList>
            <person name="Johnson S.L."/>
            <person name="Daligault H.E."/>
            <person name="Davenport K.W."/>
            <person name="Jaissle J."/>
            <person name="Frey K.G."/>
            <person name="Ladner J.T."/>
            <person name="Broomall S.M."/>
            <person name="Bishop-Lilly K.A."/>
            <person name="Bruce D.C."/>
            <person name="Coyne S.R."/>
            <person name="Gibbons H.S."/>
            <person name="Lo C.C."/>
            <person name="Munk A.C."/>
            <person name="Rosenzweig C.N."/>
            <person name="Koroleva G.I."/>
            <person name="Palacios G.F."/>
            <person name="Redden C.L."/>
            <person name="Xu Y."/>
            <person name="Minogue T.D."/>
            <person name="Chain P.S."/>
        </authorList>
    </citation>
    <scope>NUCLEOTIDE SEQUENCE [LARGE SCALE GENOMIC DNA]</scope>
    <source>
        <strain evidence="3 4">Y231</strain>
    </source>
</reference>
<dbReference type="CDD" id="cd14744">
    <property type="entry name" value="PAAR_CT_2"/>
    <property type="match status" value="1"/>
</dbReference>
<evidence type="ECO:0000256" key="2">
    <source>
        <dbReference type="SAM" id="Phobius"/>
    </source>
</evidence>
<sequence length="435" mass="46700">MAAGYWIVKGDKTSCGGIVHEGIAERTFANNPVAVNGSKVSCGKHPGSYSVGGGHPGEIVHGHYVASTLYSRSTCPCKAFFIPSQTWASHGPYQGGQPQAASSRTAANSPVTEPQQYAQSAKRASAPPYLTGEKPPSEFVPDYPVLRNTRTLPDDALRAMLARTHQDVMLLTLSESLEVLQSWGWKDTKTAWVETTQSGAGQVMVNYGVNGKDVVTTSMIIARLGDFGIRATVYVNHKGTELIKLTGYAGVRKVLTAPVFALKNPKVVDLGIGKYGLRNSIVSGARLTFYVAAAYRTVDFILNDATSLSEFIGSLATDVVKIGVAAAISWGVGAAAVAYIPFISAPLVVVVGFGLLAAWGLNKLDSKFGITDKVVAYIEAAQQEFVEKAREIEQGLWDLGAMYADRMLDKGKEVIESEIKRYLTDAINNVIPRVY</sequence>
<gene>
    <name evidence="3" type="ORF">CH54_513</name>
</gene>
<name>A0ABM5SI72_9GAMM</name>
<accession>A0ABM5SI72</accession>
<proteinExistence type="predicted"/>
<evidence type="ECO:0000313" key="4">
    <source>
        <dbReference type="Proteomes" id="UP000031883"/>
    </source>
</evidence>
<feature type="region of interest" description="Disordered" evidence="1">
    <location>
        <begin position="91"/>
        <end position="134"/>
    </location>
</feature>
<dbReference type="RefSeq" id="WP_038633116.1">
    <property type="nucleotide sequence ID" value="NZ_CABHXS010000136.1"/>
</dbReference>
<dbReference type="Proteomes" id="UP000031883">
    <property type="component" value="Chromosome"/>
</dbReference>
<keyword evidence="4" id="KW-1185">Reference proteome</keyword>
<feature type="transmembrane region" description="Helical" evidence="2">
    <location>
        <begin position="338"/>
        <end position="361"/>
    </location>
</feature>
<dbReference type="EMBL" id="CP009997">
    <property type="protein sequence ID" value="AJJ34184.1"/>
    <property type="molecule type" value="Genomic_DNA"/>
</dbReference>
<organism evidence="3 4">
    <name type="scientific">Yersinia rochesterensis</name>
    <dbReference type="NCBI Taxonomy" id="1604335"/>
    <lineage>
        <taxon>Bacteria</taxon>
        <taxon>Pseudomonadati</taxon>
        <taxon>Pseudomonadota</taxon>
        <taxon>Gammaproteobacteria</taxon>
        <taxon>Enterobacterales</taxon>
        <taxon>Yersiniaceae</taxon>
        <taxon>Yersinia</taxon>
    </lineage>
</organism>
<feature type="compositionally biased region" description="Polar residues" evidence="1">
    <location>
        <begin position="96"/>
        <end position="119"/>
    </location>
</feature>
<keyword evidence="2" id="KW-0812">Transmembrane</keyword>
<keyword evidence="2" id="KW-1133">Transmembrane helix</keyword>
<protein>
    <submittedName>
        <fullName evidence="3">PAAR motif family protein</fullName>
    </submittedName>
</protein>
<evidence type="ECO:0000313" key="3">
    <source>
        <dbReference type="EMBL" id="AJJ34184.1"/>
    </source>
</evidence>
<keyword evidence="2" id="KW-0472">Membrane</keyword>